<feature type="domain" description="Beta-ketoacyl-[acyl-carrier-protein] synthase III N-terminal" evidence="4">
    <location>
        <begin position="125"/>
        <end position="202"/>
    </location>
</feature>
<dbReference type="GO" id="GO:0004315">
    <property type="term" value="F:3-oxoacyl-[acyl-carrier-protein] synthase activity"/>
    <property type="evidence" value="ECO:0007669"/>
    <property type="project" value="InterPro"/>
</dbReference>
<dbReference type="PANTHER" id="PTHR34069">
    <property type="entry name" value="3-OXOACYL-[ACYL-CARRIER-PROTEIN] SYNTHASE 3"/>
    <property type="match status" value="1"/>
</dbReference>
<dbReference type="STRING" id="574376.BAMA_00565"/>
<accession>A0A073KG57</accession>
<evidence type="ECO:0000256" key="2">
    <source>
        <dbReference type="ARBA" id="ARBA00023315"/>
    </source>
</evidence>
<dbReference type="InterPro" id="IPR016039">
    <property type="entry name" value="Thiolase-like"/>
</dbReference>
<dbReference type="eggNOG" id="COG0332">
    <property type="taxonomic scope" value="Bacteria"/>
</dbReference>
<dbReference type="InterPro" id="IPR013751">
    <property type="entry name" value="ACP_syn_III_N"/>
</dbReference>
<gene>
    <name evidence="5" type="ORF">BAMA_00565</name>
</gene>
<organism evidence="5 6">
    <name type="scientific">Bacillus manliponensis</name>
    <dbReference type="NCBI Taxonomy" id="574376"/>
    <lineage>
        <taxon>Bacteria</taxon>
        <taxon>Bacillati</taxon>
        <taxon>Bacillota</taxon>
        <taxon>Bacilli</taxon>
        <taxon>Bacillales</taxon>
        <taxon>Bacillaceae</taxon>
        <taxon>Bacillus</taxon>
        <taxon>Bacillus cereus group</taxon>
    </lineage>
</organism>
<dbReference type="GO" id="GO:0006633">
    <property type="term" value="P:fatty acid biosynthetic process"/>
    <property type="evidence" value="ECO:0007669"/>
    <property type="project" value="InterPro"/>
</dbReference>
<evidence type="ECO:0000313" key="5">
    <source>
        <dbReference type="EMBL" id="KEK21298.1"/>
    </source>
</evidence>
<dbReference type="NCBIfam" id="NF006829">
    <property type="entry name" value="PRK09352.1"/>
    <property type="match status" value="1"/>
</dbReference>
<name>A0A073KG57_9BACI</name>
<evidence type="ECO:0000259" key="4">
    <source>
        <dbReference type="Pfam" id="PF08545"/>
    </source>
</evidence>
<sequence>MKVDTVERTSTKNVSGLRTPVTIQGIGFYKPTQVITNEMLTKTLETTDEWIQTKTGIKERRFLEDGLVTSDMCLFASKQAMEDAQVLPEQIDVIILTTTTPDQRLPSTALIVKEQLGATNAIPIDLNQTGCAGGIFSIVLGSHMLQNSNIKNVLVIGAEVLSRITDPEERTTRVFLGDAAGAMILQKTEEGNGILSWNIGSDLSHAVEITGGGTVPLQDEDIYKSQFLKMNGREVWKKATENLPKSICSAIECANLKMEDINHFIIHQANLNIIKEAMSAIGAPLDKASLTVQEQGNTGSATLFSAFYKAMSENKIKQGDHLVFSAIGAGFLWGSLCLKYKKNEKRGF</sequence>
<evidence type="ECO:0000259" key="3">
    <source>
        <dbReference type="Pfam" id="PF08541"/>
    </source>
</evidence>
<protein>
    <submittedName>
        <fullName evidence="5">3-oxoacyl-ACP synthase</fullName>
    </submittedName>
</protein>
<evidence type="ECO:0000256" key="1">
    <source>
        <dbReference type="ARBA" id="ARBA00022679"/>
    </source>
</evidence>
<dbReference type="Gene3D" id="3.40.47.10">
    <property type="match status" value="1"/>
</dbReference>
<dbReference type="Pfam" id="PF08541">
    <property type="entry name" value="ACP_syn_III_C"/>
    <property type="match status" value="1"/>
</dbReference>
<dbReference type="InterPro" id="IPR013747">
    <property type="entry name" value="ACP_syn_III_C"/>
</dbReference>
<keyword evidence="1" id="KW-0808">Transferase</keyword>
<keyword evidence="2" id="KW-0012">Acyltransferase</keyword>
<evidence type="ECO:0000313" key="6">
    <source>
        <dbReference type="Proteomes" id="UP000027822"/>
    </source>
</evidence>
<dbReference type="SUPFAM" id="SSF53901">
    <property type="entry name" value="Thiolase-like"/>
    <property type="match status" value="1"/>
</dbReference>
<dbReference type="CDD" id="cd00830">
    <property type="entry name" value="KAS_III"/>
    <property type="match status" value="1"/>
</dbReference>
<reference evidence="5 6" key="1">
    <citation type="submission" date="2014-06" db="EMBL/GenBank/DDBJ databases">
        <title>Draft genome sequence of Bacillus manliponensis JCM 15802 (MCCC 1A00708).</title>
        <authorList>
            <person name="Lai Q."/>
            <person name="Liu Y."/>
            <person name="Shao Z."/>
        </authorList>
    </citation>
    <scope>NUCLEOTIDE SEQUENCE [LARGE SCALE GENOMIC DNA]</scope>
    <source>
        <strain evidence="5 6">JCM 15802</strain>
    </source>
</reference>
<dbReference type="EMBL" id="JOTN01000001">
    <property type="protein sequence ID" value="KEK21298.1"/>
    <property type="molecule type" value="Genomic_DNA"/>
</dbReference>
<keyword evidence="6" id="KW-1185">Reference proteome</keyword>
<dbReference type="Pfam" id="PF08545">
    <property type="entry name" value="ACP_syn_III"/>
    <property type="match status" value="1"/>
</dbReference>
<comment type="caution">
    <text evidence="5">The sequence shown here is derived from an EMBL/GenBank/DDBJ whole genome shotgun (WGS) entry which is preliminary data.</text>
</comment>
<dbReference type="GO" id="GO:0044550">
    <property type="term" value="P:secondary metabolite biosynthetic process"/>
    <property type="evidence" value="ECO:0007669"/>
    <property type="project" value="TreeGrafter"/>
</dbReference>
<proteinExistence type="predicted"/>
<dbReference type="Proteomes" id="UP000027822">
    <property type="component" value="Unassembled WGS sequence"/>
</dbReference>
<dbReference type="PANTHER" id="PTHR34069:SF2">
    <property type="entry name" value="BETA-KETOACYL-[ACYL-CARRIER-PROTEIN] SYNTHASE III"/>
    <property type="match status" value="1"/>
</dbReference>
<dbReference type="AlphaFoldDB" id="A0A073KG57"/>
<dbReference type="OrthoDB" id="9815506at2"/>
<feature type="domain" description="Beta-ketoacyl-[acyl-carrier-protein] synthase III C-terminal" evidence="3">
    <location>
        <begin position="253"/>
        <end position="340"/>
    </location>
</feature>